<dbReference type="Proteomes" id="UP001168990">
    <property type="component" value="Unassembled WGS sequence"/>
</dbReference>
<comment type="cofactor">
    <cofactor evidence="1">
        <name>Zn(2+)</name>
        <dbReference type="ChEBI" id="CHEBI:29105"/>
    </cofactor>
</comment>
<dbReference type="SUPFAM" id="SSF55486">
    <property type="entry name" value="Metalloproteases ('zincins'), catalytic domain"/>
    <property type="match status" value="1"/>
</dbReference>
<feature type="domain" description="Peptidase M13 C-terminal" evidence="9">
    <location>
        <begin position="441"/>
        <end position="553"/>
    </location>
</feature>
<evidence type="ECO:0000259" key="9">
    <source>
        <dbReference type="Pfam" id="PF01431"/>
    </source>
</evidence>
<dbReference type="PANTHER" id="PTHR11733">
    <property type="entry name" value="ZINC METALLOPROTEASE FAMILY M13 NEPRILYSIN-RELATED"/>
    <property type="match status" value="1"/>
</dbReference>
<dbReference type="GO" id="GO:0046872">
    <property type="term" value="F:metal ion binding"/>
    <property type="evidence" value="ECO:0007669"/>
    <property type="project" value="UniProtKB-KW"/>
</dbReference>
<dbReference type="EMBL" id="JAQQBS010001425">
    <property type="protein sequence ID" value="KAK0157460.1"/>
    <property type="molecule type" value="Genomic_DNA"/>
</dbReference>
<comment type="caution">
    <text evidence="11">The sequence shown here is derived from an EMBL/GenBank/DDBJ whole genome shotgun (WGS) entry which is preliminary data.</text>
</comment>
<organism evidence="11 12">
    <name type="scientific">Microctonus aethiopoides</name>
    <dbReference type="NCBI Taxonomy" id="144406"/>
    <lineage>
        <taxon>Eukaryota</taxon>
        <taxon>Metazoa</taxon>
        <taxon>Ecdysozoa</taxon>
        <taxon>Arthropoda</taxon>
        <taxon>Hexapoda</taxon>
        <taxon>Insecta</taxon>
        <taxon>Pterygota</taxon>
        <taxon>Neoptera</taxon>
        <taxon>Endopterygota</taxon>
        <taxon>Hymenoptera</taxon>
        <taxon>Apocrita</taxon>
        <taxon>Ichneumonoidea</taxon>
        <taxon>Braconidae</taxon>
        <taxon>Euphorinae</taxon>
        <taxon>Microctonus</taxon>
    </lineage>
</organism>
<evidence type="ECO:0000256" key="2">
    <source>
        <dbReference type="ARBA" id="ARBA00004401"/>
    </source>
</evidence>
<keyword evidence="8" id="KW-0482">Metalloprotease</keyword>
<comment type="subcellular location">
    <subcellularLocation>
        <location evidence="2">Cell membrane</location>
        <topology evidence="2">Single-pass type II membrane protein</topology>
    </subcellularLocation>
</comment>
<evidence type="ECO:0000256" key="1">
    <source>
        <dbReference type="ARBA" id="ARBA00001947"/>
    </source>
</evidence>
<sequence>MDPSVNPCDNFYKFTCGQFLNSTFTRPDKKTADWKSDMYEEIVTRLGGLLNSKISENEIELFRQTKQLYRQCLDRIVMGDNWNSTDIDWVKTPGIFGYVKDKVLGGYFLSLGLETYTNNPSRTFLEILSMFRSYQNKFPVKNFTDYSDDSLYYNFLIKYAVKLGAEKDRAKIEIMEAMKFESDLLNISLLAFYVDETNESNPQNFMTIDEMMKQWATIERLTYINSVFSMVSDTKKINKNETVIVNYPTFITNFEKLMSSTPKRVLINYAFAQIIINLIELTNHRAYIFSEPDQLKMKNKNDWRDCVKQTVKNLPEIVTALYVRNFIGDDAKLEAMNITSNIKKELIKTINEIKWLDVESRNNASHKILSAKAKIGYPNLYRNDKDITEFFRDLELGESTYFHNLWKIYRFNAAFILRGMRDKDDYFGTWIPIWGSLYTVNAFYKPFENVFTVSPNYLQRSAIDKRQPSYMNYDGIGSVIGHELTHIIDTFEKFINEDRITKDLLTKTSAENFKKRVDCIIDQYNNYTVEGTNINLNGRLSRKENIAEYVGLNYTPSQMFWISYASIECTLTHPDYLIDELKTDEHAPNQYRVLGSLSNIPEFSKDFNCHPGSPMNPKTKCTIW</sequence>
<keyword evidence="7" id="KW-0862">Zinc</keyword>
<dbReference type="AlphaFoldDB" id="A0AA39C4V4"/>
<evidence type="ECO:0000256" key="5">
    <source>
        <dbReference type="ARBA" id="ARBA00022723"/>
    </source>
</evidence>
<dbReference type="InterPro" id="IPR008753">
    <property type="entry name" value="Peptidase_M13_N"/>
</dbReference>
<feature type="domain" description="Peptidase M13 N-terminal" evidence="10">
    <location>
        <begin position="7"/>
        <end position="378"/>
    </location>
</feature>
<dbReference type="Pfam" id="PF05649">
    <property type="entry name" value="Peptidase_M13_N"/>
    <property type="match status" value="1"/>
</dbReference>
<dbReference type="InterPro" id="IPR042089">
    <property type="entry name" value="Peptidase_M13_dom_2"/>
</dbReference>
<dbReference type="GO" id="GO:0004222">
    <property type="term" value="F:metalloendopeptidase activity"/>
    <property type="evidence" value="ECO:0007669"/>
    <property type="project" value="InterPro"/>
</dbReference>
<evidence type="ECO:0000256" key="3">
    <source>
        <dbReference type="ARBA" id="ARBA00007357"/>
    </source>
</evidence>
<dbReference type="Gene3D" id="3.40.390.10">
    <property type="entry name" value="Collagenase (Catalytic Domain)"/>
    <property type="match status" value="1"/>
</dbReference>
<reference evidence="11" key="2">
    <citation type="submission" date="2023-03" db="EMBL/GenBank/DDBJ databases">
        <authorList>
            <person name="Inwood S.N."/>
            <person name="Skelly J.G."/>
            <person name="Guhlin J."/>
            <person name="Harrop T.W.R."/>
            <person name="Goldson S.G."/>
            <person name="Dearden P.K."/>
        </authorList>
    </citation>
    <scope>NUCLEOTIDE SEQUENCE</scope>
    <source>
        <strain evidence="11">Irish</strain>
        <tissue evidence="11">Whole body</tissue>
    </source>
</reference>
<dbReference type="Gene3D" id="1.10.1380.10">
    <property type="entry name" value="Neutral endopeptidase , domain2"/>
    <property type="match status" value="1"/>
</dbReference>
<dbReference type="GO" id="GO:0016485">
    <property type="term" value="P:protein processing"/>
    <property type="evidence" value="ECO:0007669"/>
    <property type="project" value="TreeGrafter"/>
</dbReference>
<dbReference type="InterPro" id="IPR018497">
    <property type="entry name" value="Peptidase_M13_C"/>
</dbReference>
<keyword evidence="4" id="KW-0645">Protease</keyword>
<comment type="similarity">
    <text evidence="3">Belongs to the peptidase M13 family.</text>
</comment>
<proteinExistence type="inferred from homology"/>
<evidence type="ECO:0000259" key="10">
    <source>
        <dbReference type="Pfam" id="PF05649"/>
    </source>
</evidence>
<evidence type="ECO:0000256" key="6">
    <source>
        <dbReference type="ARBA" id="ARBA00022801"/>
    </source>
</evidence>
<keyword evidence="5" id="KW-0479">Metal-binding</keyword>
<keyword evidence="12" id="KW-1185">Reference proteome</keyword>
<accession>A0AA39C4V4</accession>
<evidence type="ECO:0000313" key="12">
    <source>
        <dbReference type="Proteomes" id="UP001168990"/>
    </source>
</evidence>
<dbReference type="PANTHER" id="PTHR11733:SF224">
    <property type="entry name" value="NEPRILYSIN-2"/>
    <property type="match status" value="1"/>
</dbReference>
<dbReference type="InterPro" id="IPR000718">
    <property type="entry name" value="Peptidase_M13"/>
</dbReference>
<gene>
    <name evidence="11" type="ORF">PV328_011203</name>
</gene>
<protein>
    <submittedName>
        <fullName evidence="11">Uncharacterized protein</fullName>
    </submittedName>
</protein>
<keyword evidence="6" id="KW-0378">Hydrolase</keyword>
<evidence type="ECO:0000256" key="8">
    <source>
        <dbReference type="ARBA" id="ARBA00023049"/>
    </source>
</evidence>
<evidence type="ECO:0000256" key="7">
    <source>
        <dbReference type="ARBA" id="ARBA00022833"/>
    </source>
</evidence>
<evidence type="ECO:0000256" key="4">
    <source>
        <dbReference type="ARBA" id="ARBA00022670"/>
    </source>
</evidence>
<name>A0AA39C4V4_9HYME</name>
<dbReference type="CDD" id="cd08662">
    <property type="entry name" value="M13"/>
    <property type="match status" value="1"/>
</dbReference>
<dbReference type="PROSITE" id="PS51885">
    <property type="entry name" value="NEPRILYSIN"/>
    <property type="match status" value="1"/>
</dbReference>
<dbReference type="GO" id="GO:0005886">
    <property type="term" value="C:plasma membrane"/>
    <property type="evidence" value="ECO:0007669"/>
    <property type="project" value="UniProtKB-SubCell"/>
</dbReference>
<evidence type="ECO:0000313" key="11">
    <source>
        <dbReference type="EMBL" id="KAK0157460.1"/>
    </source>
</evidence>
<dbReference type="Pfam" id="PF01431">
    <property type="entry name" value="Peptidase_M13"/>
    <property type="match status" value="1"/>
</dbReference>
<dbReference type="InterPro" id="IPR024079">
    <property type="entry name" value="MetalloPept_cat_dom_sf"/>
</dbReference>
<reference evidence="11" key="1">
    <citation type="journal article" date="2023" name="bioRxiv">
        <title>Scaffold-level genome assemblies of two parasitoid biocontrol wasps reveal the parthenogenesis mechanism and an associated novel virus.</title>
        <authorList>
            <person name="Inwood S."/>
            <person name="Skelly J."/>
            <person name="Guhlin J."/>
            <person name="Harrop T."/>
            <person name="Goldson S."/>
            <person name="Dearden P."/>
        </authorList>
    </citation>
    <scope>NUCLEOTIDE SEQUENCE</scope>
    <source>
        <strain evidence="11">Irish</strain>
        <tissue evidence="11">Whole body</tissue>
    </source>
</reference>